<comment type="caution">
    <text evidence="3">The sequence shown here is derived from an EMBL/GenBank/DDBJ whole genome shotgun (WGS) entry which is preliminary data.</text>
</comment>
<feature type="transmembrane region" description="Helical" evidence="2">
    <location>
        <begin position="899"/>
        <end position="918"/>
    </location>
</feature>
<organism evidence="3 4">
    <name type="scientific">Mordavella massiliensis</name>
    <dbReference type="NCBI Taxonomy" id="1871024"/>
    <lineage>
        <taxon>Bacteria</taxon>
        <taxon>Bacillati</taxon>
        <taxon>Bacillota</taxon>
        <taxon>Clostridia</taxon>
        <taxon>Eubacteriales</taxon>
        <taxon>Clostridiaceae</taxon>
        <taxon>Mordavella</taxon>
    </lineage>
</organism>
<accession>A0A938X2H8</accession>
<evidence type="ECO:0000256" key="1">
    <source>
        <dbReference type="SAM" id="MobiDB-lite"/>
    </source>
</evidence>
<dbReference type="Pfam" id="PF09471">
    <property type="entry name" value="Peptidase_M64"/>
    <property type="match status" value="2"/>
</dbReference>
<dbReference type="NCBIfam" id="TIGR03063">
    <property type="entry name" value="srtB_target"/>
    <property type="match status" value="1"/>
</dbReference>
<dbReference type="Gene3D" id="3.40.390.10">
    <property type="entry name" value="Collagenase (Catalytic Domain)"/>
    <property type="match status" value="2"/>
</dbReference>
<keyword evidence="2" id="KW-0812">Transmembrane</keyword>
<proteinExistence type="predicted"/>
<keyword evidence="2" id="KW-0472">Membrane</keyword>
<dbReference type="InterPro" id="IPR019026">
    <property type="entry name" value="Peptidase_M64_IgA"/>
</dbReference>
<evidence type="ECO:0000313" key="3">
    <source>
        <dbReference type="EMBL" id="MBM6826304.1"/>
    </source>
</evidence>
<feature type="compositionally biased region" description="Acidic residues" evidence="1">
    <location>
        <begin position="25"/>
        <end position="35"/>
    </location>
</feature>
<name>A0A938X2H8_9CLOT</name>
<evidence type="ECO:0000256" key="2">
    <source>
        <dbReference type="SAM" id="Phobius"/>
    </source>
</evidence>
<dbReference type="AlphaFoldDB" id="A0A938X2H8"/>
<gene>
    <name evidence="3" type="ORF">H6A13_04160</name>
</gene>
<evidence type="ECO:0000313" key="4">
    <source>
        <dbReference type="Proteomes" id="UP000713880"/>
    </source>
</evidence>
<reference evidence="3" key="2">
    <citation type="journal article" date="2021" name="Sci. Rep.">
        <title>The distribution of antibiotic resistance genes in chicken gut microbiota commensals.</title>
        <authorList>
            <person name="Juricova H."/>
            <person name="Matiasovicova J."/>
            <person name="Kubasova T."/>
            <person name="Cejkova D."/>
            <person name="Rychlik I."/>
        </authorList>
    </citation>
    <scope>NUCLEOTIDE SEQUENCE</scope>
    <source>
        <strain evidence="3">An420c</strain>
    </source>
</reference>
<dbReference type="GO" id="GO:0008237">
    <property type="term" value="F:metallopeptidase activity"/>
    <property type="evidence" value="ECO:0007669"/>
    <property type="project" value="InterPro"/>
</dbReference>
<dbReference type="InterPro" id="IPR017502">
    <property type="entry name" value="Sortase_SrtB_target"/>
</dbReference>
<protein>
    <submittedName>
        <fullName evidence="3">Sortase B protein-sorting domain-containing protein</fullName>
    </submittedName>
</protein>
<sequence>MVFSLCFVPFFGNVAYAENSAPAEEQIEEPAEDQPEEKTEDGSGEEIPESTEAIKEEGPQNSTEGSQGEVIGSMNDANKQEIKAFSEETGRQKQEEKMKTNEGVMDPVPDKTPHLVYGNSELRDEDAFVLLMFGDGFTANEQETFYSESKRIAEYVMDTSPWDEFTDTIKIYALGVISNESGAKGDNAINQEQADADTRDTYFGASFWSGGMQRLVSVDQEGMEKARALSAEYLPSADYNVIVVNSETYGGSGGSICVASLNNESLEMMLHELGHTVADLADEYFAGASYAREYANMTAESDPEKVRWSRFIGKNGVGVYEYDNGGDGWYRPHENCKMRFLGKQYEYCEVCKEELRKAFCSDSDVTKLFFQPYADMFYEDDSGKDMKEYFILRRGENEITGDKLGDALQLTYKDGDGQIVEGIPAKAGTYTIEAKFLGNETYSACQQTAEYTIELPDLITLSVESKVYDGQPATVSYDVDYDGSYSVETHYTGTVPYAAEITSVYDSDEAPIKPGRYKLTLTVRDEEGTPISRKAQDFEISFKSTTISNHDTNDYPGAMPYYNNKTIVFTGEGFTADEQEEFETLAKQYIDYFRNTEPYKEADLYFNYHTVEAVSDQSGIGKVPSENSYFRLSYDKNGKIVSEDGDYPTQGAMYIGNNVITSYYKATIVIVNDKNVKEGATVTNKRFTVYATPDEAGMEYAASELLNYFTSQPEGYRASTEEEKEAQRLEFLKALYYTWYGTDYAPILSRAYDETFIETGEPIDLSSYFHAYVLDKEIPNIAFQMTYYADDNGQPGEQLKEAPSKAGTYYAQAEFIPEGGAWTQEVTVEGATYNIPLSRGWTTYVIQPEKTEEGSGGSAEGDPGDADDQQNINKPVSDKNIVSDKNNVNRVKTGDSNHLALYSILFVGSMLVVGTVLLKKRKR</sequence>
<dbReference type="InterPro" id="IPR024079">
    <property type="entry name" value="MetalloPept_cat_dom_sf"/>
</dbReference>
<reference evidence="3" key="1">
    <citation type="submission" date="2020-08" db="EMBL/GenBank/DDBJ databases">
        <authorList>
            <person name="Cejkova D."/>
            <person name="Kubasova T."/>
            <person name="Jahodarova E."/>
            <person name="Rychlik I."/>
        </authorList>
    </citation>
    <scope>NUCLEOTIDE SEQUENCE</scope>
    <source>
        <strain evidence="3">An420c</strain>
    </source>
</reference>
<dbReference type="EMBL" id="JACJLV010000009">
    <property type="protein sequence ID" value="MBM6826304.1"/>
    <property type="molecule type" value="Genomic_DNA"/>
</dbReference>
<feature type="region of interest" description="Disordered" evidence="1">
    <location>
        <begin position="851"/>
        <end position="888"/>
    </location>
</feature>
<keyword evidence="2" id="KW-1133">Transmembrane helix</keyword>
<feature type="region of interest" description="Disordered" evidence="1">
    <location>
        <begin position="85"/>
        <end position="112"/>
    </location>
</feature>
<feature type="compositionally biased region" description="Basic and acidic residues" evidence="1">
    <location>
        <begin position="85"/>
        <end position="100"/>
    </location>
</feature>
<keyword evidence="4" id="KW-1185">Reference proteome</keyword>
<feature type="region of interest" description="Disordered" evidence="1">
    <location>
        <begin position="20"/>
        <end position="71"/>
    </location>
</feature>
<dbReference type="Proteomes" id="UP000713880">
    <property type="component" value="Unassembled WGS sequence"/>
</dbReference>